<dbReference type="UniPathway" id="UPA00124"/>
<dbReference type="EMBL" id="MFDD01000002">
    <property type="protein sequence ID" value="OGE41362.1"/>
    <property type="molecule type" value="Genomic_DNA"/>
</dbReference>
<protein>
    <recommendedName>
        <fullName evidence="2">dTDP-4-dehydrorhamnose reductase</fullName>
        <ecNumber evidence="2">1.1.1.133</ecNumber>
    </recommendedName>
</protein>
<dbReference type="EC" id="1.1.1.133" evidence="2"/>
<keyword evidence="2" id="KW-0560">Oxidoreductase</keyword>
<dbReference type="InterPro" id="IPR036291">
    <property type="entry name" value="NAD(P)-bd_dom_sf"/>
</dbReference>
<evidence type="ECO:0000256" key="2">
    <source>
        <dbReference type="RuleBase" id="RU364082"/>
    </source>
</evidence>
<reference evidence="4 5" key="1">
    <citation type="journal article" date="2016" name="Nat. Commun.">
        <title>Thousands of microbial genomes shed light on interconnected biogeochemical processes in an aquifer system.</title>
        <authorList>
            <person name="Anantharaman K."/>
            <person name="Brown C.T."/>
            <person name="Hug L.A."/>
            <person name="Sharon I."/>
            <person name="Castelle C.J."/>
            <person name="Probst A.J."/>
            <person name="Thomas B.C."/>
            <person name="Singh A."/>
            <person name="Wilkins M.J."/>
            <person name="Karaoz U."/>
            <person name="Brodie E.L."/>
            <person name="Williams K.H."/>
            <person name="Hubbard S.S."/>
            <person name="Banfield J.F."/>
        </authorList>
    </citation>
    <scope>NUCLEOTIDE SEQUENCE [LARGE SCALE GENOMIC DNA]</scope>
</reference>
<dbReference type="SUPFAM" id="SSF51735">
    <property type="entry name" value="NAD(P)-binding Rossmann-fold domains"/>
    <property type="match status" value="1"/>
</dbReference>
<comment type="caution">
    <text evidence="4">The sequence shown here is derived from an EMBL/GenBank/DDBJ whole genome shotgun (WGS) entry which is preliminary data.</text>
</comment>
<name>A0A1F5KKE0_9BACT</name>
<evidence type="ECO:0000313" key="4">
    <source>
        <dbReference type="EMBL" id="OGE41362.1"/>
    </source>
</evidence>
<dbReference type="GO" id="GO:0019305">
    <property type="term" value="P:dTDP-rhamnose biosynthetic process"/>
    <property type="evidence" value="ECO:0007669"/>
    <property type="project" value="UniProtKB-UniPathway"/>
</dbReference>
<dbReference type="InterPro" id="IPR029903">
    <property type="entry name" value="RmlD-like-bd"/>
</dbReference>
<evidence type="ECO:0000313" key="5">
    <source>
        <dbReference type="Proteomes" id="UP000177328"/>
    </source>
</evidence>
<sequence>MTKKVLVLGASGLVGSRFVELSSNYFDLLTPSHQDLDLLNFEDLNAYIAEKAPDAILNCVAYTNVDTAELEREDKQGLSYQLNSGLVEALVKAASEHSAYLLQVSTDFVFDGKKGSPYTEDDIPNPINWYGQTKLIGEKFVHQEPSFGIARIQMPYRANFIKEDGTEGKKDFARFFYGNLSLDKPIKVVTNQIISPVFVDDAIRAFQVLIDRKERGVFHIASTNQITPLGFACEMAKQMHVSQELIQETTLDHLYQGKAPRPKNCALNTRKFETLSEGVLHSTTEGIKSFLQQVS</sequence>
<keyword evidence="2" id="KW-0521">NADP</keyword>
<dbReference type="Gene3D" id="3.40.50.720">
    <property type="entry name" value="NAD(P)-binding Rossmann-like Domain"/>
    <property type="match status" value="1"/>
</dbReference>
<dbReference type="PANTHER" id="PTHR10491:SF4">
    <property type="entry name" value="METHIONINE ADENOSYLTRANSFERASE 2 SUBUNIT BETA"/>
    <property type="match status" value="1"/>
</dbReference>
<dbReference type="Pfam" id="PF04321">
    <property type="entry name" value="RmlD_sub_bind"/>
    <property type="match status" value="1"/>
</dbReference>
<dbReference type="Proteomes" id="UP000177328">
    <property type="component" value="Unassembled WGS sequence"/>
</dbReference>
<dbReference type="InterPro" id="IPR005913">
    <property type="entry name" value="dTDP_dehydrorham_reduct"/>
</dbReference>
<organism evidence="4 5">
    <name type="scientific">Candidatus Daviesbacteria bacterium RIFCSPHIGHO2_02_FULL_43_12</name>
    <dbReference type="NCBI Taxonomy" id="1797776"/>
    <lineage>
        <taxon>Bacteria</taxon>
        <taxon>Candidatus Daviesiibacteriota</taxon>
    </lineage>
</organism>
<dbReference type="AlphaFoldDB" id="A0A1F5KKE0"/>
<dbReference type="CDD" id="cd05254">
    <property type="entry name" value="dTDP_HR_like_SDR_e"/>
    <property type="match status" value="1"/>
</dbReference>
<evidence type="ECO:0000259" key="3">
    <source>
        <dbReference type="Pfam" id="PF04321"/>
    </source>
</evidence>
<dbReference type="PANTHER" id="PTHR10491">
    <property type="entry name" value="DTDP-4-DEHYDRORHAMNOSE REDUCTASE"/>
    <property type="match status" value="1"/>
</dbReference>
<comment type="function">
    <text evidence="2">Catalyzes the reduction of dTDP-6-deoxy-L-lyxo-4-hexulose to yield dTDP-L-rhamnose.</text>
</comment>
<proteinExistence type="inferred from homology"/>
<comment type="pathway">
    <text evidence="2">Carbohydrate biosynthesis; dTDP-L-rhamnose biosynthesis.</text>
</comment>
<evidence type="ECO:0000256" key="1">
    <source>
        <dbReference type="ARBA" id="ARBA00010944"/>
    </source>
</evidence>
<accession>A0A1F5KKE0</accession>
<gene>
    <name evidence="4" type="ORF">A3D25_02450</name>
</gene>
<feature type="domain" description="RmlD-like substrate binding" evidence="3">
    <location>
        <begin position="4"/>
        <end position="294"/>
    </location>
</feature>
<dbReference type="Gene3D" id="3.90.25.10">
    <property type="entry name" value="UDP-galactose 4-epimerase, domain 1"/>
    <property type="match status" value="1"/>
</dbReference>
<dbReference type="GO" id="GO:0008831">
    <property type="term" value="F:dTDP-4-dehydrorhamnose reductase activity"/>
    <property type="evidence" value="ECO:0007669"/>
    <property type="project" value="UniProtKB-EC"/>
</dbReference>
<comment type="similarity">
    <text evidence="1 2">Belongs to the dTDP-4-dehydrorhamnose reductase family.</text>
</comment>